<dbReference type="OrthoDB" id="6132256at2"/>
<dbReference type="AlphaFoldDB" id="W9V4X2"/>
<feature type="domain" description="Phage tail tape measure protein" evidence="2">
    <location>
        <begin position="97"/>
        <end position="300"/>
    </location>
</feature>
<evidence type="ECO:0000259" key="2">
    <source>
        <dbReference type="Pfam" id="PF10145"/>
    </source>
</evidence>
<dbReference type="eggNOG" id="COG5283">
    <property type="taxonomic scope" value="Bacteria"/>
</dbReference>
<dbReference type="NCBIfam" id="TIGR01760">
    <property type="entry name" value="tape_meas_TP901"/>
    <property type="match status" value="1"/>
</dbReference>
<dbReference type="PANTHER" id="PTHR37813">
    <property type="entry name" value="FELS-2 PROPHAGE PROTEIN"/>
    <property type="match status" value="1"/>
</dbReference>
<dbReference type="InterPro" id="IPR010090">
    <property type="entry name" value="Phage_tape_meas"/>
</dbReference>
<protein>
    <recommendedName>
        <fullName evidence="2">Phage tail tape measure protein domain-containing protein</fullName>
    </recommendedName>
</protein>
<dbReference type="Proteomes" id="UP000019460">
    <property type="component" value="Unassembled WGS sequence"/>
</dbReference>
<dbReference type="eggNOG" id="COG1196">
    <property type="taxonomic scope" value="Bacteria"/>
</dbReference>
<keyword evidence="1" id="KW-1188">Viral release from host cell</keyword>
<dbReference type="PANTHER" id="PTHR37813:SF1">
    <property type="entry name" value="FELS-2 PROPHAGE PROTEIN"/>
    <property type="match status" value="1"/>
</dbReference>
<accession>W9V4X2</accession>
<reference evidence="3 4" key="1">
    <citation type="submission" date="2012-11" db="EMBL/GenBank/DDBJ databases">
        <title>Genome assembly of Thiorhodococcus sp. AK35.</title>
        <authorList>
            <person name="Nupur N."/>
            <person name="Khatri I."/>
            <person name="Subramanian S."/>
            <person name="Pinnaka A."/>
        </authorList>
    </citation>
    <scope>NUCLEOTIDE SEQUENCE [LARGE SCALE GENOMIC DNA]</scope>
    <source>
        <strain evidence="3 4">AK35</strain>
    </source>
</reference>
<organism evidence="3 4">
    <name type="scientific">Imhoffiella purpurea</name>
    <dbReference type="NCBI Taxonomy" id="1249627"/>
    <lineage>
        <taxon>Bacteria</taxon>
        <taxon>Pseudomonadati</taxon>
        <taxon>Pseudomonadota</taxon>
        <taxon>Gammaproteobacteria</taxon>
        <taxon>Chromatiales</taxon>
        <taxon>Chromatiaceae</taxon>
        <taxon>Imhoffiella</taxon>
    </lineage>
</organism>
<dbReference type="EMBL" id="AONC01000038">
    <property type="protein sequence ID" value="EXJ14598.1"/>
    <property type="molecule type" value="Genomic_DNA"/>
</dbReference>
<evidence type="ECO:0000313" key="4">
    <source>
        <dbReference type="Proteomes" id="UP000019460"/>
    </source>
</evidence>
<comment type="caution">
    <text evidence="3">The sequence shown here is derived from an EMBL/GenBank/DDBJ whole genome shotgun (WGS) entry which is preliminary data.</text>
</comment>
<evidence type="ECO:0000256" key="1">
    <source>
        <dbReference type="ARBA" id="ARBA00022612"/>
    </source>
</evidence>
<dbReference type="Pfam" id="PF10145">
    <property type="entry name" value="PhageMin_Tail"/>
    <property type="match status" value="1"/>
</dbReference>
<evidence type="ECO:0000313" key="3">
    <source>
        <dbReference type="EMBL" id="EXJ14598.1"/>
    </source>
</evidence>
<proteinExistence type="predicted"/>
<keyword evidence="4" id="KW-1185">Reference proteome</keyword>
<name>W9V4X2_9GAMM</name>
<dbReference type="STRING" id="1249627.D779_2292"/>
<gene>
    <name evidence="3" type="ORF">D779_2292</name>
</gene>
<dbReference type="RefSeq" id="WP_043754592.1">
    <property type="nucleotide sequence ID" value="NZ_AONC01000038.1"/>
</dbReference>
<sequence>MNTIAEILRIIVQAEDQASEVLNGAGDSLERMGNSATEVLAPLKELGEMVLKADAAVTALGVALGLVAIKESVTFKDSLYLVEKQLGESGVTLEQVRQDVEELGLTYGKNANEIAAAVAGFLAAGFDYETSAKLVVTATQLMIAGELEAGTATDAITKSLAGFRIPAGEAATAAEHVGDVLNKIGDISSGKFEEIVTGFERISPTAKDAGLSMEQTAAYVAVLVDIFGSGEIAATALKSGLLSLLTPSKEASETLASLGVATSDSNGELLSSNEILGSLAGKWDTLTDAQKQQTAAIIFGKEQAGAMSALLGGWAKAQDYTAQMVDKTTGAVGSMAKEVNGKLALMSAELDRASEAWRQLLENLGDRISDGGQIQELVSQVANLGGAFKGIVTDGALDPLLDLIKGQAEELAATLEAVVENLPEAFERVDFSGLVRAFGDLGSSMGQAFDIDLTTVDGLAGAIQFVVDSGESLIDVTVGIIDGLAPFFEIVSSGIEYFNSLDESTKQIIGSLLGLSIGLSPITSAIGSLGGSLGSAAQLFNEVREAVATLSGSFPTLSAGMTTALATLAAGTAALGAWAWAITENVKAWDDYQARTQASADATQHMSEVTADAQSQLADLNERLGTNFQTMEQFNAAVESGALVWDQAASAWVNAADASQRQAESMQAATDAADTQSKAVAGLTAEQFSLLERVGGTAEAMRLMAEGMDPASAAAQVLGERLKTTEREVETTKSSSGALIEVIRDGEGAITGFSQATRVVGDSLSETAKKVDEATKKSEDFQVKMAEIASNENIRMMEFSVQLKTTQLETDMERVKATFSSIDNVISSTGETISSLFGNFVDADSFYERFAIEDQLKKENEYRADALKMQKELATAEIARVIAQTEALQRGDALIQIDGTGLAPHLEGFMWEVLKAIRVRANADFQDFLLGLEAS</sequence>